<evidence type="ECO:0000313" key="3">
    <source>
        <dbReference type="Proteomes" id="UP000245014"/>
    </source>
</evidence>
<dbReference type="Pfam" id="PF01609">
    <property type="entry name" value="DDE_Tnp_1"/>
    <property type="match status" value="1"/>
</dbReference>
<evidence type="ECO:0000259" key="1">
    <source>
        <dbReference type="Pfam" id="PF01609"/>
    </source>
</evidence>
<gene>
    <name evidence="2" type="ORF">DF188_09330</name>
</gene>
<name>A0A2U2BYR0_9BACT</name>
<feature type="domain" description="Transposase IS4-like" evidence="1">
    <location>
        <begin position="206"/>
        <end position="376"/>
    </location>
</feature>
<dbReference type="GO" id="GO:0006313">
    <property type="term" value="P:DNA transposition"/>
    <property type="evidence" value="ECO:0007669"/>
    <property type="project" value="InterPro"/>
</dbReference>
<dbReference type="AlphaFoldDB" id="A0A2U2BYR0"/>
<dbReference type="Proteomes" id="UP000245014">
    <property type="component" value="Unassembled WGS sequence"/>
</dbReference>
<dbReference type="GO" id="GO:0004803">
    <property type="term" value="F:transposase activity"/>
    <property type="evidence" value="ECO:0007669"/>
    <property type="project" value="InterPro"/>
</dbReference>
<dbReference type="SUPFAM" id="SSF53098">
    <property type="entry name" value="Ribonuclease H-like"/>
    <property type="match status" value="1"/>
</dbReference>
<dbReference type="RefSeq" id="WP_109158755.1">
    <property type="nucleotide sequence ID" value="NZ_QEYI01000010.1"/>
</dbReference>
<dbReference type="EMBL" id="QEYI01000010">
    <property type="protein sequence ID" value="PWE19845.1"/>
    <property type="molecule type" value="Genomic_DNA"/>
</dbReference>
<reference evidence="2 3" key="1">
    <citation type="submission" date="2018-05" db="EMBL/GenBank/DDBJ databases">
        <title>Antimicrobial susceptibility testing and genomic analysis of Arcobacter skirrowii strains and one Arcobacter butzleri isolated from German poultry farms.</title>
        <authorList>
            <person name="Haenel I."/>
            <person name="Hotzel H."/>
            <person name="Tomaso H."/>
            <person name="Busch A."/>
        </authorList>
    </citation>
    <scope>NUCLEOTIDE SEQUENCE [LARGE SCALE GENOMIC DNA]</scope>
    <source>
        <strain evidence="3">v</strain>
    </source>
</reference>
<organism evidence="2 3">
    <name type="scientific">Aliarcobacter skirrowii</name>
    <dbReference type="NCBI Taxonomy" id="28200"/>
    <lineage>
        <taxon>Bacteria</taxon>
        <taxon>Pseudomonadati</taxon>
        <taxon>Campylobacterota</taxon>
        <taxon>Epsilonproteobacteria</taxon>
        <taxon>Campylobacterales</taxon>
        <taxon>Arcobacteraceae</taxon>
        <taxon>Aliarcobacter</taxon>
    </lineage>
</organism>
<protein>
    <submittedName>
        <fullName evidence="2">Transposase</fullName>
    </submittedName>
</protein>
<dbReference type="GO" id="GO:0003677">
    <property type="term" value="F:DNA binding"/>
    <property type="evidence" value="ECO:0007669"/>
    <property type="project" value="InterPro"/>
</dbReference>
<evidence type="ECO:0000313" key="2">
    <source>
        <dbReference type="EMBL" id="PWE19845.1"/>
    </source>
</evidence>
<accession>A0A2U2BYR0</accession>
<proteinExistence type="predicted"/>
<sequence length="452" mass="52704">MGLDNFIETAMKSVLKNPIVSVLKEINFSSILKQSNFIKREVGVKPYIIILQFLYMFIINKKISTFMKQSSDSFKKDVYYRLLKDKRYNWRKLLLFASVKLINKLSPLQNLTDTKVLIIDDTVEIKRGKYIQGSCKNLWSNKEHRAVNGLNIVSLNYSDSHTDMMSDFSVNYNKNQIVDFQDINVHHLSNAYKRRIEENSGKNIQAINMLSRALDSGIYADYLLVDSWYAKPNFINEVKQKGIDVITRVANSNKIWQFADKCKTLESLYVQANKTKASKLGNYNSIKYSYVSTTATHKTVGRVKIVFIKTKENLIPILSTNTILSDIEIINTYKKRWNIEQGYKDLREYFQFGKEENRIFEALIARITLSFLAYNLTSYINRINNEPQTLGNLFRDLECQLETLAISMEIFLKILENLLQSQQLVKRNKDLEQIIYMLRVYTKKQLGLMCES</sequence>
<dbReference type="InterPro" id="IPR002559">
    <property type="entry name" value="Transposase_11"/>
</dbReference>
<dbReference type="InterPro" id="IPR012337">
    <property type="entry name" value="RNaseH-like_sf"/>
</dbReference>
<comment type="caution">
    <text evidence="2">The sequence shown here is derived from an EMBL/GenBank/DDBJ whole genome shotgun (WGS) entry which is preliminary data.</text>
</comment>